<sequence>MLRSPPPLTCREQEDHLFLTVVTENSYHHHVTISNHLQSQNKHASCFLTARSQNTKKSQSSLPSQHTLGRDQIAITTSEEIWTSIPARKARQSCACELASTMPRFSSSRIELKGLCYRTIDYWVSFPERLRRRIVKECIPCHNTTASVSRSTVPAE</sequence>
<gene>
    <name evidence="1" type="ORF">D5086_002189</name>
</gene>
<evidence type="ECO:0000313" key="1">
    <source>
        <dbReference type="EMBL" id="KAL3611169.1"/>
    </source>
</evidence>
<keyword evidence="2" id="KW-1185">Reference proteome</keyword>
<evidence type="ECO:0000313" key="2">
    <source>
        <dbReference type="Proteomes" id="UP000309997"/>
    </source>
</evidence>
<proteinExistence type="predicted"/>
<comment type="caution">
    <text evidence="1">The sequence shown here is derived from an EMBL/GenBank/DDBJ whole genome shotgun (WGS) entry which is preliminary data.</text>
</comment>
<name>A0ACC4D290_POPAL</name>
<accession>A0ACC4D290</accession>
<organism evidence="1 2">
    <name type="scientific">Populus alba</name>
    <name type="common">White poplar</name>
    <dbReference type="NCBI Taxonomy" id="43335"/>
    <lineage>
        <taxon>Eukaryota</taxon>
        <taxon>Viridiplantae</taxon>
        <taxon>Streptophyta</taxon>
        <taxon>Embryophyta</taxon>
        <taxon>Tracheophyta</taxon>
        <taxon>Spermatophyta</taxon>
        <taxon>Magnoliopsida</taxon>
        <taxon>eudicotyledons</taxon>
        <taxon>Gunneridae</taxon>
        <taxon>Pentapetalae</taxon>
        <taxon>rosids</taxon>
        <taxon>fabids</taxon>
        <taxon>Malpighiales</taxon>
        <taxon>Salicaceae</taxon>
        <taxon>Saliceae</taxon>
        <taxon>Populus</taxon>
    </lineage>
</organism>
<dbReference type="EMBL" id="RCHU02000001">
    <property type="protein sequence ID" value="KAL3611169.1"/>
    <property type="molecule type" value="Genomic_DNA"/>
</dbReference>
<dbReference type="Proteomes" id="UP000309997">
    <property type="component" value="Unassembled WGS sequence"/>
</dbReference>
<protein>
    <submittedName>
        <fullName evidence="1">Uncharacterized protein</fullName>
    </submittedName>
</protein>
<reference evidence="1 2" key="1">
    <citation type="journal article" date="2024" name="Plant Biotechnol. J.">
        <title>Genome and CRISPR/Cas9 system of a widespread forest tree (Populus alba) in the world.</title>
        <authorList>
            <person name="Liu Y.J."/>
            <person name="Jiang P.F."/>
            <person name="Han X.M."/>
            <person name="Li X.Y."/>
            <person name="Wang H.M."/>
            <person name="Wang Y.J."/>
            <person name="Wang X.X."/>
            <person name="Zeng Q.Y."/>
        </authorList>
    </citation>
    <scope>NUCLEOTIDE SEQUENCE [LARGE SCALE GENOMIC DNA]</scope>
    <source>
        <strain evidence="2">cv. PAL-ZL1</strain>
    </source>
</reference>